<dbReference type="AlphaFoldDB" id="A0AAV1T0T1"/>
<proteinExistence type="predicted"/>
<sequence length="40" mass="4239">MASDLVPPVSTLLPSVNPSDTSGGHSKNKDVYLFLAQVRP</sequence>
<comment type="caution">
    <text evidence="2">The sequence shown here is derived from an EMBL/GenBank/DDBJ whole genome shotgun (WGS) entry which is preliminary data.</text>
</comment>
<dbReference type="Proteomes" id="UP001162060">
    <property type="component" value="Unassembled WGS sequence"/>
</dbReference>
<feature type="region of interest" description="Disordered" evidence="1">
    <location>
        <begin position="1"/>
        <end position="29"/>
    </location>
</feature>
<gene>
    <name evidence="2" type="ORF">PM001_LOCUS955</name>
</gene>
<organism evidence="2 3">
    <name type="scientific">Peronospora matthiolae</name>
    <dbReference type="NCBI Taxonomy" id="2874970"/>
    <lineage>
        <taxon>Eukaryota</taxon>
        <taxon>Sar</taxon>
        <taxon>Stramenopiles</taxon>
        <taxon>Oomycota</taxon>
        <taxon>Peronosporomycetes</taxon>
        <taxon>Peronosporales</taxon>
        <taxon>Peronosporaceae</taxon>
        <taxon>Peronospora</taxon>
    </lineage>
</organism>
<name>A0AAV1T0T1_9STRA</name>
<reference evidence="2" key="1">
    <citation type="submission" date="2024-01" db="EMBL/GenBank/DDBJ databases">
        <authorList>
            <person name="Webb A."/>
        </authorList>
    </citation>
    <scope>NUCLEOTIDE SEQUENCE</scope>
    <source>
        <strain evidence="2">Pm1</strain>
    </source>
</reference>
<accession>A0AAV1T0T1</accession>
<dbReference type="EMBL" id="CAKLBY020000004">
    <property type="protein sequence ID" value="CAK7895066.1"/>
    <property type="molecule type" value="Genomic_DNA"/>
</dbReference>
<evidence type="ECO:0000256" key="1">
    <source>
        <dbReference type="SAM" id="MobiDB-lite"/>
    </source>
</evidence>
<evidence type="ECO:0000313" key="2">
    <source>
        <dbReference type="EMBL" id="CAK7895066.1"/>
    </source>
</evidence>
<evidence type="ECO:0000313" key="3">
    <source>
        <dbReference type="Proteomes" id="UP001162060"/>
    </source>
</evidence>
<feature type="compositionally biased region" description="Polar residues" evidence="1">
    <location>
        <begin position="12"/>
        <end position="25"/>
    </location>
</feature>
<protein>
    <submittedName>
        <fullName evidence="2">Uncharacterized protein</fullName>
    </submittedName>
</protein>